<comment type="caution">
    <text evidence="1">The sequence shown here is derived from an EMBL/GenBank/DDBJ whole genome shotgun (WGS) entry which is preliminary data.</text>
</comment>
<dbReference type="EMBL" id="CM046106">
    <property type="protein sequence ID" value="KAI8435453.1"/>
    <property type="molecule type" value="Genomic_DNA"/>
</dbReference>
<organism evidence="1 2">
    <name type="scientific">Choristoneura fumiferana</name>
    <name type="common">Spruce budworm moth</name>
    <name type="synonym">Archips fumiferana</name>
    <dbReference type="NCBI Taxonomy" id="7141"/>
    <lineage>
        <taxon>Eukaryota</taxon>
        <taxon>Metazoa</taxon>
        <taxon>Ecdysozoa</taxon>
        <taxon>Arthropoda</taxon>
        <taxon>Hexapoda</taxon>
        <taxon>Insecta</taxon>
        <taxon>Pterygota</taxon>
        <taxon>Neoptera</taxon>
        <taxon>Endopterygota</taxon>
        <taxon>Lepidoptera</taxon>
        <taxon>Glossata</taxon>
        <taxon>Ditrysia</taxon>
        <taxon>Tortricoidea</taxon>
        <taxon>Tortricidae</taxon>
        <taxon>Tortricinae</taxon>
        <taxon>Choristoneura</taxon>
    </lineage>
</organism>
<sequence>MQSPSCKIDIGHLEGVKNWSTWKFKASLLLRGMPGGLDAVNGTLEKPVKPTTSIADEISQYNTALDHYNKIDSSALLLLTANMSDETLQKIMRFNWSKEVWDELHRLFDGKSEDKSYALCMEFFGYCKDPSHDITTHVSKIKTIWSDLKTELMKIDKSELPDILLICKILDTLPEAYFSFKSSWMLMSKTDKMIENLITQLCAYERAIMNEGPEEALALLNSNKAKKKCGYCGKVGHKVRQCHKWKADGKPAKPENKQTSSNLNLILLPVTTDVNSMLMNYDASSWFVDNGATSHVTCRNDFFSSFEHFIDSRTVTTANGATVKAIGKGTLDLKTVIKGKESRLRLCDVWYVPDIMRNLFSVLATQDRLNNSVFMSEREHCSLKVDGHVILTGKRTKNGGLYKLNVETITKSIPDLNALSTDNILQLYHERLAHQNKKHVKGVIERELGIKVRLDSELCTGCIYGKTHRQTFGTRERAKEPAEIIHADVCGPFQPSFNKFRYFVLFKDDFSKYRHVYFLRQKSEVHLKLRQMLHECKVAGHSVKEFLSDNGGEFDSENVRCILRKAGIRQRLTMPYTPQQNGLSERENRTLVEAARTMMHAHEELPLATWAELINTAAYVLNRSGPTPENGKSPFELWFKKKPAISHLKIIGCECYAHIPQQKRAKLSKKAEKCILIGYDGDEGYRLLKPPMCNAREDDRTENRSDRTASSTDEPRLVVPSTSPDHVESQEKGSQDRGMESFQPSSEASLPGSPFYEDALDDDDDDDTEAPRNNVDDIAEIATRMTLWDRSKIRQPDRFEDYVMMSADDVNEINEPKTYKEAISSRHKDQWVKAMENEVKSLKENKTWILVDLPKDRKPISCKWTIGFKQSDTDPCMFIRNRESNKIILALYVDDGLVAATNQENSEKFIRELKRRFKITIKDASYFLGLEIKNQNGDIKVSQKHYALKVLDHFGMSDCKPVTAPILKVGLPDLDKEVVDPTSFPNREAVGALAYLTVGTRPDLAYAISVVSRTLENPSKEDIQKLKRILRYIKGTSDYGITFKKRCNAGILECNSNSDHGGDRSSGRSTSGILCLYSGGAISWASRRQTCVAISSTEAELVAASEAAREIVWIKRLFGEISELKDIPELKGSVPKGPHKYLDDNLDNHAISSYNFRRFTTRRSDIVWLKFKKLKRPRRGEGHNYNLQNSSYVINEWRLKGFSVMKLLFVENGWLMLPWLIISALMDILFGLVFLVSTLASLCLITPTTHPVVETIVPKVKRRPNSVGYYSTQGEATKLGMNRRVKRVGIPMLVVDGYLHLVVLSYFLEIKG</sequence>
<proteinExistence type="predicted"/>
<keyword evidence="2" id="KW-1185">Reference proteome</keyword>
<evidence type="ECO:0000313" key="2">
    <source>
        <dbReference type="Proteomes" id="UP001064048"/>
    </source>
</evidence>
<accession>A0ACC0KG34</accession>
<evidence type="ECO:0000313" key="1">
    <source>
        <dbReference type="EMBL" id="KAI8435453.1"/>
    </source>
</evidence>
<name>A0ACC0KG34_CHOFU</name>
<dbReference type="Proteomes" id="UP001064048">
    <property type="component" value="Chromosome 6"/>
</dbReference>
<reference evidence="1 2" key="1">
    <citation type="journal article" date="2022" name="Genome Biol. Evol.">
        <title>The Spruce Budworm Genome: Reconstructing the Evolutionary History of Antifreeze Proteins.</title>
        <authorList>
            <person name="Beliveau C."/>
            <person name="Gagne P."/>
            <person name="Picq S."/>
            <person name="Vernygora O."/>
            <person name="Keeling C.I."/>
            <person name="Pinkney K."/>
            <person name="Doucet D."/>
            <person name="Wen F."/>
            <person name="Johnston J.S."/>
            <person name="Maaroufi H."/>
            <person name="Boyle B."/>
            <person name="Laroche J."/>
            <person name="Dewar K."/>
            <person name="Juretic N."/>
            <person name="Blackburn G."/>
            <person name="Nisole A."/>
            <person name="Brunet B."/>
            <person name="Brandao M."/>
            <person name="Lumley L."/>
            <person name="Duan J."/>
            <person name="Quan G."/>
            <person name="Lucarotti C.J."/>
            <person name="Roe A.D."/>
            <person name="Sperling F.A.H."/>
            <person name="Levesque R.C."/>
            <person name="Cusson M."/>
        </authorList>
    </citation>
    <scope>NUCLEOTIDE SEQUENCE [LARGE SCALE GENOMIC DNA]</scope>
    <source>
        <strain evidence="1">Glfc:IPQL:Cfum</strain>
    </source>
</reference>
<protein>
    <submittedName>
        <fullName evidence="1">Uncharacterized protein</fullName>
    </submittedName>
</protein>
<gene>
    <name evidence="1" type="ORF">MSG28_003756</name>
</gene>